<name>A0A5D4JML4_9ACTN</name>
<dbReference type="PROSITE" id="PS50975">
    <property type="entry name" value="ATP_GRASP"/>
    <property type="match status" value="1"/>
</dbReference>
<dbReference type="RefSeq" id="WP_148901349.1">
    <property type="nucleotide sequence ID" value="NZ_VSZQ01000007.1"/>
</dbReference>
<dbReference type="AlphaFoldDB" id="A0A5D4JML4"/>
<dbReference type="PANTHER" id="PTHR43585">
    <property type="entry name" value="FUMIPYRROLE BIOSYNTHESIS PROTEIN C"/>
    <property type="match status" value="1"/>
</dbReference>
<protein>
    <submittedName>
        <fullName evidence="7">ATP-grasp domain-containing protein</fullName>
    </submittedName>
</protein>
<sequence length="439" mass="45001">MSAGKASAAGRAGESGPVLVLLESNTTGSGREFCAAARARGLRPVLLARSPDRYPYAAADAVDTVQMDTGDLDAVLRACTELAEPGAGLVGVTSSSEYFIAPAAAVAGKLGLPAPDGEAAAGCRRKDRQRELLAAAGVPVPGFRAVRETAEAVRAAERLGYPVVLKPVTGSGSVGVRLCVDRAEVARWARSLLSRTTDERGTPVPREILVECAVSGPEFSVETFDREVLAVVGKRLGPEPFFVETGHNVPAPVACGIQAELGRTAQRALDALGLGWGAAHVELRLGPAGPVIIEVNPRLAGGMIPAAVRAAHGIDLIDRVIARASGGQAQAAADGAGHAAVRFVTMRRPGEITAVRGLAQAERSPGVVYTHCTAAPGQRVEITHSFRDRLGCVVATGSGADEASERAEAAAGLIRIELSAPTDSDAATDGDAAVDGERG</sequence>
<comment type="caution">
    <text evidence="7">The sequence shown here is derived from an EMBL/GenBank/DDBJ whole genome shotgun (WGS) entry which is preliminary data.</text>
</comment>
<dbReference type="Proteomes" id="UP000323242">
    <property type="component" value="Unassembled WGS sequence"/>
</dbReference>
<dbReference type="Pfam" id="PF18603">
    <property type="entry name" value="LAL_C2"/>
    <property type="match status" value="1"/>
</dbReference>
<reference evidence="7 8" key="1">
    <citation type="submission" date="2019-08" db="EMBL/GenBank/DDBJ databases">
        <title>Draft genome for granaticin producer strain Streptomyces parvus C05.</title>
        <authorList>
            <person name="Gonzalez-Pimentel J.L."/>
        </authorList>
    </citation>
    <scope>NUCLEOTIDE SEQUENCE [LARGE SCALE GENOMIC DNA]</scope>
    <source>
        <strain evidence="7 8">C05</strain>
    </source>
</reference>
<evidence type="ECO:0000256" key="1">
    <source>
        <dbReference type="ARBA" id="ARBA00022598"/>
    </source>
</evidence>
<dbReference type="GO" id="GO:0046872">
    <property type="term" value="F:metal ion binding"/>
    <property type="evidence" value="ECO:0007669"/>
    <property type="project" value="InterPro"/>
</dbReference>
<feature type="region of interest" description="Disordered" evidence="5">
    <location>
        <begin position="420"/>
        <end position="439"/>
    </location>
</feature>
<evidence type="ECO:0000313" key="8">
    <source>
        <dbReference type="Proteomes" id="UP000323242"/>
    </source>
</evidence>
<evidence type="ECO:0000256" key="4">
    <source>
        <dbReference type="PROSITE-ProRule" id="PRU00409"/>
    </source>
</evidence>
<dbReference type="GO" id="GO:0016874">
    <property type="term" value="F:ligase activity"/>
    <property type="evidence" value="ECO:0007669"/>
    <property type="project" value="UniProtKB-KW"/>
</dbReference>
<dbReference type="PANTHER" id="PTHR43585:SF2">
    <property type="entry name" value="ATP-GRASP ENZYME FSQD"/>
    <property type="match status" value="1"/>
</dbReference>
<feature type="compositionally biased region" description="Acidic residues" evidence="5">
    <location>
        <begin position="426"/>
        <end position="439"/>
    </location>
</feature>
<evidence type="ECO:0000256" key="3">
    <source>
        <dbReference type="ARBA" id="ARBA00022840"/>
    </source>
</evidence>
<keyword evidence="2 4" id="KW-0547">Nucleotide-binding</keyword>
<evidence type="ECO:0000256" key="2">
    <source>
        <dbReference type="ARBA" id="ARBA00022741"/>
    </source>
</evidence>
<dbReference type="GO" id="GO:0005524">
    <property type="term" value="F:ATP binding"/>
    <property type="evidence" value="ECO:0007669"/>
    <property type="project" value="UniProtKB-UniRule"/>
</dbReference>
<evidence type="ECO:0000259" key="6">
    <source>
        <dbReference type="PROSITE" id="PS50975"/>
    </source>
</evidence>
<dbReference type="EMBL" id="VSZQ01000007">
    <property type="protein sequence ID" value="TYR66184.1"/>
    <property type="molecule type" value="Genomic_DNA"/>
</dbReference>
<dbReference type="InterPro" id="IPR011761">
    <property type="entry name" value="ATP-grasp"/>
</dbReference>
<dbReference type="InterPro" id="IPR005479">
    <property type="entry name" value="CPAse_ATP-bd"/>
</dbReference>
<dbReference type="Gene3D" id="3.30.470.20">
    <property type="entry name" value="ATP-grasp fold, B domain"/>
    <property type="match status" value="1"/>
</dbReference>
<keyword evidence="3 4" id="KW-0067">ATP-binding</keyword>
<dbReference type="Pfam" id="PF18130">
    <property type="entry name" value="ATPgrasp_N"/>
    <property type="match status" value="1"/>
</dbReference>
<keyword evidence="8" id="KW-1185">Reference proteome</keyword>
<keyword evidence="1" id="KW-0436">Ligase</keyword>
<organism evidence="7 8">
    <name type="scientific">Streptomyces parvus</name>
    <dbReference type="NCBI Taxonomy" id="66428"/>
    <lineage>
        <taxon>Bacteria</taxon>
        <taxon>Bacillati</taxon>
        <taxon>Actinomycetota</taxon>
        <taxon>Actinomycetes</taxon>
        <taxon>Kitasatosporales</taxon>
        <taxon>Streptomycetaceae</taxon>
        <taxon>Streptomyces</taxon>
    </lineage>
</organism>
<dbReference type="InterPro" id="IPR040570">
    <property type="entry name" value="LAL_C2"/>
</dbReference>
<dbReference type="Pfam" id="PF13535">
    <property type="entry name" value="ATP-grasp_4"/>
    <property type="match status" value="1"/>
</dbReference>
<dbReference type="SUPFAM" id="SSF56059">
    <property type="entry name" value="Glutathione synthetase ATP-binding domain-like"/>
    <property type="match status" value="1"/>
</dbReference>
<dbReference type="InterPro" id="IPR052032">
    <property type="entry name" value="ATP-dep_AA_Ligase"/>
</dbReference>
<dbReference type="SMART" id="SM01209">
    <property type="entry name" value="GARS_A"/>
    <property type="match status" value="1"/>
</dbReference>
<evidence type="ECO:0000313" key="7">
    <source>
        <dbReference type="EMBL" id="TYR66184.1"/>
    </source>
</evidence>
<dbReference type="InterPro" id="IPR041472">
    <property type="entry name" value="BL00235/CARNS1_N"/>
</dbReference>
<feature type="domain" description="ATP-grasp" evidence="6">
    <location>
        <begin position="130"/>
        <end position="325"/>
    </location>
</feature>
<accession>A0A5D4JML4</accession>
<proteinExistence type="predicted"/>
<dbReference type="PROSITE" id="PS00867">
    <property type="entry name" value="CPSASE_2"/>
    <property type="match status" value="1"/>
</dbReference>
<gene>
    <name evidence="7" type="ORF">FY004_02450</name>
</gene>
<evidence type="ECO:0000256" key="5">
    <source>
        <dbReference type="SAM" id="MobiDB-lite"/>
    </source>
</evidence>